<dbReference type="InterPro" id="IPR052925">
    <property type="entry name" value="Phage_Integrase-like_Recomb"/>
</dbReference>
<gene>
    <name evidence="2" type="ORF">CPB84DRAFT_1683566</name>
</gene>
<dbReference type="GO" id="GO:0006310">
    <property type="term" value="P:DNA recombination"/>
    <property type="evidence" value="ECO:0007669"/>
    <property type="project" value="UniProtKB-KW"/>
</dbReference>
<reference evidence="2" key="1">
    <citation type="submission" date="2020-11" db="EMBL/GenBank/DDBJ databases">
        <authorList>
            <consortium name="DOE Joint Genome Institute"/>
            <person name="Ahrendt S."/>
            <person name="Riley R."/>
            <person name="Andreopoulos W."/>
            <person name="LaButti K."/>
            <person name="Pangilinan J."/>
            <person name="Ruiz-duenas F.J."/>
            <person name="Barrasa J.M."/>
            <person name="Sanchez-Garcia M."/>
            <person name="Camarero S."/>
            <person name="Miyauchi S."/>
            <person name="Serrano A."/>
            <person name="Linde D."/>
            <person name="Babiker R."/>
            <person name="Drula E."/>
            <person name="Ayuso-Fernandez I."/>
            <person name="Pacheco R."/>
            <person name="Padilla G."/>
            <person name="Ferreira P."/>
            <person name="Barriuso J."/>
            <person name="Kellner H."/>
            <person name="Castanera R."/>
            <person name="Alfaro M."/>
            <person name="Ramirez L."/>
            <person name="Pisabarro A.G."/>
            <person name="Kuo A."/>
            <person name="Tritt A."/>
            <person name="Lipzen A."/>
            <person name="He G."/>
            <person name="Yan M."/>
            <person name="Ng V."/>
            <person name="Cullen D."/>
            <person name="Martin F."/>
            <person name="Rosso M.-N."/>
            <person name="Henrissat B."/>
            <person name="Hibbett D."/>
            <person name="Martinez A.T."/>
            <person name="Grigoriev I.V."/>
        </authorList>
    </citation>
    <scope>NUCLEOTIDE SEQUENCE</scope>
    <source>
        <strain evidence="2">AH 44721</strain>
    </source>
</reference>
<proteinExistence type="predicted"/>
<comment type="caution">
    <text evidence="2">The sequence shown here is derived from an EMBL/GenBank/DDBJ whole genome shotgun (WGS) entry which is preliminary data.</text>
</comment>
<dbReference type="OrthoDB" id="5598396at2759"/>
<dbReference type="PANTHER" id="PTHR34605:SF3">
    <property type="entry name" value="P CELL-TYPE AGGLUTINATION PROTEIN MAP4-LIKE-RELATED"/>
    <property type="match status" value="1"/>
</dbReference>
<dbReference type="AlphaFoldDB" id="A0A9P5TK33"/>
<organism evidence="2 3">
    <name type="scientific">Gymnopilus junonius</name>
    <name type="common">Spectacular rustgill mushroom</name>
    <name type="synonym">Gymnopilus spectabilis subsp. junonius</name>
    <dbReference type="NCBI Taxonomy" id="109634"/>
    <lineage>
        <taxon>Eukaryota</taxon>
        <taxon>Fungi</taxon>
        <taxon>Dikarya</taxon>
        <taxon>Basidiomycota</taxon>
        <taxon>Agaricomycotina</taxon>
        <taxon>Agaricomycetes</taxon>
        <taxon>Agaricomycetidae</taxon>
        <taxon>Agaricales</taxon>
        <taxon>Agaricineae</taxon>
        <taxon>Hymenogastraceae</taxon>
        <taxon>Gymnopilus</taxon>
    </lineage>
</organism>
<sequence>VHNLPLDPTPSTLSCYIAYTSQFIASAPKYLSGVCHFLGELYPDFDKNRVHPLVQSTIHGSKKVWANAVHCKLPLHTSHLQAFLQVACSSKSYDDLLFVTILSCCFYACHCSGELIQKNDKHLFDWRKIIKHSSLSFPSDCAQYHPYHKSDPFYHGTDILFTPQDVANPVALLKEYVGLHDTLHGGWSALFLCQDGSHPSRRWFDAKFFALISRDFGGHSARAGGATFYASLGLSEDIIQALGRWLSQVWKIYICENPAIRAEQQLAATRLHLP</sequence>
<dbReference type="EMBL" id="JADNYJ010000075">
    <property type="protein sequence ID" value="KAF8890539.1"/>
    <property type="molecule type" value="Genomic_DNA"/>
</dbReference>
<keyword evidence="3" id="KW-1185">Reference proteome</keyword>
<evidence type="ECO:0000256" key="1">
    <source>
        <dbReference type="ARBA" id="ARBA00023172"/>
    </source>
</evidence>
<dbReference type="GO" id="GO:0015074">
    <property type="term" value="P:DNA integration"/>
    <property type="evidence" value="ECO:0007669"/>
    <property type="project" value="InterPro"/>
</dbReference>
<keyword evidence="1" id="KW-0233">DNA recombination</keyword>
<accession>A0A9P5TK33</accession>
<dbReference type="InterPro" id="IPR013762">
    <property type="entry name" value="Integrase-like_cat_sf"/>
</dbReference>
<evidence type="ECO:0000313" key="3">
    <source>
        <dbReference type="Proteomes" id="UP000724874"/>
    </source>
</evidence>
<dbReference type="GO" id="GO:0003677">
    <property type="term" value="F:DNA binding"/>
    <property type="evidence" value="ECO:0007669"/>
    <property type="project" value="InterPro"/>
</dbReference>
<dbReference type="PANTHER" id="PTHR34605">
    <property type="entry name" value="PHAGE_INTEGRASE DOMAIN-CONTAINING PROTEIN"/>
    <property type="match status" value="1"/>
</dbReference>
<feature type="non-terminal residue" evidence="2">
    <location>
        <position position="1"/>
    </location>
</feature>
<dbReference type="Gene3D" id="1.10.443.10">
    <property type="entry name" value="Intergrase catalytic core"/>
    <property type="match status" value="1"/>
</dbReference>
<dbReference type="SUPFAM" id="SSF56349">
    <property type="entry name" value="DNA breaking-rejoining enzymes"/>
    <property type="match status" value="1"/>
</dbReference>
<evidence type="ECO:0000313" key="2">
    <source>
        <dbReference type="EMBL" id="KAF8890539.1"/>
    </source>
</evidence>
<name>A0A9P5TK33_GYMJU</name>
<dbReference type="InterPro" id="IPR011010">
    <property type="entry name" value="DNA_brk_join_enz"/>
</dbReference>
<dbReference type="Proteomes" id="UP000724874">
    <property type="component" value="Unassembled WGS sequence"/>
</dbReference>
<protein>
    <submittedName>
        <fullName evidence="2">Uncharacterized protein</fullName>
    </submittedName>
</protein>